<reference evidence="2 3" key="1">
    <citation type="submission" date="2024-01" db="EMBL/GenBank/DDBJ databases">
        <title>Genome assemblies of Stephania.</title>
        <authorList>
            <person name="Yang L."/>
        </authorList>
    </citation>
    <scope>NUCLEOTIDE SEQUENCE [LARGE SCALE GENOMIC DNA]</scope>
    <source>
        <strain evidence="2">QJT</strain>
        <tissue evidence="2">Leaf</tissue>
    </source>
</reference>
<gene>
    <name evidence="2" type="ORF">Sjap_006343</name>
</gene>
<dbReference type="PANTHER" id="PTHR47826:SF1">
    <property type="entry name" value="OS03G0164700 PROTEIN"/>
    <property type="match status" value="1"/>
</dbReference>
<comment type="caution">
    <text evidence="2">The sequence shown here is derived from an EMBL/GenBank/DDBJ whole genome shotgun (WGS) entry which is preliminary data.</text>
</comment>
<dbReference type="InterPro" id="IPR011611">
    <property type="entry name" value="PfkB_dom"/>
</dbReference>
<evidence type="ECO:0000259" key="1">
    <source>
        <dbReference type="Pfam" id="PF00294"/>
    </source>
</evidence>
<dbReference type="AlphaFoldDB" id="A0AAP0PLW5"/>
<accession>A0AAP0PLW5</accession>
<dbReference type="PANTHER" id="PTHR47826">
    <property type="entry name" value="OS03G0164700 PROTEIN"/>
    <property type="match status" value="1"/>
</dbReference>
<dbReference type="EMBL" id="JBBNAE010000002">
    <property type="protein sequence ID" value="KAK9146440.1"/>
    <property type="molecule type" value="Genomic_DNA"/>
</dbReference>
<dbReference type="InterPro" id="IPR029056">
    <property type="entry name" value="Ribokinase-like"/>
</dbReference>
<protein>
    <recommendedName>
        <fullName evidence="1">Carbohydrate kinase PfkB domain-containing protein</fullName>
    </recommendedName>
</protein>
<proteinExistence type="predicted"/>
<feature type="domain" description="Carbohydrate kinase PfkB" evidence="1">
    <location>
        <begin position="276"/>
        <end position="361"/>
    </location>
</feature>
<dbReference type="SUPFAM" id="SSF53613">
    <property type="entry name" value="Ribokinase-like"/>
    <property type="match status" value="1"/>
</dbReference>
<evidence type="ECO:0000313" key="2">
    <source>
        <dbReference type="EMBL" id="KAK9146440.1"/>
    </source>
</evidence>
<evidence type="ECO:0000313" key="3">
    <source>
        <dbReference type="Proteomes" id="UP001417504"/>
    </source>
</evidence>
<dbReference type="Gene3D" id="3.40.1190.20">
    <property type="match status" value="2"/>
</dbReference>
<dbReference type="Proteomes" id="UP001417504">
    <property type="component" value="Unassembled WGS sequence"/>
</dbReference>
<dbReference type="Pfam" id="PF00294">
    <property type="entry name" value="PfkB"/>
    <property type="match status" value="2"/>
</dbReference>
<organism evidence="2 3">
    <name type="scientific">Stephania japonica</name>
    <dbReference type="NCBI Taxonomy" id="461633"/>
    <lineage>
        <taxon>Eukaryota</taxon>
        <taxon>Viridiplantae</taxon>
        <taxon>Streptophyta</taxon>
        <taxon>Embryophyta</taxon>
        <taxon>Tracheophyta</taxon>
        <taxon>Spermatophyta</taxon>
        <taxon>Magnoliopsida</taxon>
        <taxon>Ranunculales</taxon>
        <taxon>Menispermaceae</taxon>
        <taxon>Menispermoideae</taxon>
        <taxon>Cissampelideae</taxon>
        <taxon>Stephania</taxon>
    </lineage>
</organism>
<keyword evidence="3" id="KW-1185">Reference proteome</keyword>
<feature type="domain" description="Carbohydrate kinase PfkB" evidence="1">
    <location>
        <begin position="4"/>
        <end position="198"/>
    </location>
</feature>
<sequence length="442" mass="47363">MNCSELKYWEAGGNCNVAIAAARLGLCCLTVGHVGDEIYGRFLLDVLNDEGIGMVGMSGQTDSTIDTAAYETLICWVLVDPLQRHGFCSRADFSDDPAFSWLSKLSKEVKMAIWRSKVLFCNGYSFDELSPALLASALDYSIEVGTSIFFDPGPRGKTLSSGSTEQRRVLDQYLKMSDVLLLTSDECRLLFPHPLRAVSALLGLLSSFPLRLCFIALLSLSSDLLLIAALLSSSLCGLRRVGPLVPLSQSHLLVVVRPFPLAESLTGVGNPILAGRELLKEGVRTKWVIVKMGSKGSFLITSSSVSYAPAFKVNVVDTVGCGDSFVAAIVFGFLHNVPAINVLALANAVGAATAMGSGAGRNVASLEKVIEILKNSSLDEDSSPSVYIDENMDASEILVLARTIVNGKYACMSHVSLRKVVSELLPKLMAVHEKVLTSKCAS</sequence>
<name>A0AAP0PLW5_9MAGN</name>